<evidence type="ECO:0000313" key="3">
    <source>
        <dbReference type="Proteomes" id="UP000033882"/>
    </source>
</evidence>
<evidence type="ECO:0000313" key="2">
    <source>
        <dbReference type="EMBL" id="KKU90234.1"/>
    </source>
</evidence>
<sequence length="179" mass="20504">MIYYRYMPAKKISIENAKTDKLFYFVANVVVFRESDGRCLILKRDEREKVHPGKYAVPGGKLEWNDLDITNPTRMNGDVIDFENSVEDLLRREVQEEAGIEIEPHLVYINSVSFVRPDEIPVVLVKFAAKYKNGNVLLEQGAFTDHVWVDAEEIKNYNCIDGIDDEVAKTIALFTSTAK</sequence>
<dbReference type="Gene3D" id="3.90.79.10">
    <property type="entry name" value="Nucleoside Triphosphate Pyrophosphohydrolase"/>
    <property type="match status" value="1"/>
</dbReference>
<reference evidence="2 3" key="1">
    <citation type="journal article" date="2015" name="Nature">
        <title>rRNA introns, odd ribosomes, and small enigmatic genomes across a large radiation of phyla.</title>
        <authorList>
            <person name="Brown C.T."/>
            <person name="Hug L.A."/>
            <person name="Thomas B.C."/>
            <person name="Sharon I."/>
            <person name="Castelle C.J."/>
            <person name="Singh A."/>
            <person name="Wilkins M.J."/>
            <person name="Williams K.H."/>
            <person name="Banfield J.F."/>
        </authorList>
    </citation>
    <scope>NUCLEOTIDE SEQUENCE [LARGE SCALE GENOMIC DNA]</scope>
</reference>
<feature type="domain" description="Nudix hydrolase" evidence="1">
    <location>
        <begin position="22"/>
        <end position="172"/>
    </location>
</feature>
<accession>A0A0G1U832</accession>
<gene>
    <name evidence="2" type="ORF">UY19_C0005G0037</name>
</gene>
<name>A0A0G1U832_9BACT</name>
<dbReference type="AlphaFoldDB" id="A0A0G1U832"/>
<dbReference type="SUPFAM" id="SSF55811">
    <property type="entry name" value="Nudix"/>
    <property type="match status" value="1"/>
</dbReference>
<dbReference type="EMBL" id="LCPB01000005">
    <property type="protein sequence ID" value="KKU90234.1"/>
    <property type="molecule type" value="Genomic_DNA"/>
</dbReference>
<dbReference type="Pfam" id="PF00293">
    <property type="entry name" value="NUDIX"/>
    <property type="match status" value="1"/>
</dbReference>
<proteinExistence type="predicted"/>
<dbReference type="InterPro" id="IPR015797">
    <property type="entry name" value="NUDIX_hydrolase-like_dom_sf"/>
</dbReference>
<evidence type="ECO:0000259" key="1">
    <source>
        <dbReference type="PROSITE" id="PS51462"/>
    </source>
</evidence>
<protein>
    <recommendedName>
        <fullName evidence="1">Nudix hydrolase domain-containing protein</fullName>
    </recommendedName>
</protein>
<organism evidence="2 3">
    <name type="scientific">Candidatus Wolfebacteria bacterium GW2011_GWA2_47_9b</name>
    <dbReference type="NCBI Taxonomy" id="1619005"/>
    <lineage>
        <taxon>Bacteria</taxon>
        <taxon>Candidatus Wolfeibacteriota</taxon>
    </lineage>
</organism>
<comment type="caution">
    <text evidence="2">The sequence shown here is derived from an EMBL/GenBank/DDBJ whole genome shotgun (WGS) entry which is preliminary data.</text>
</comment>
<dbReference type="InterPro" id="IPR000086">
    <property type="entry name" value="NUDIX_hydrolase_dom"/>
</dbReference>
<dbReference type="PROSITE" id="PS51462">
    <property type="entry name" value="NUDIX"/>
    <property type="match status" value="1"/>
</dbReference>
<dbReference type="Proteomes" id="UP000033882">
    <property type="component" value="Unassembled WGS sequence"/>
</dbReference>